<dbReference type="PATRIC" id="fig|1195236.3.peg.3371"/>
<evidence type="ECO:0000256" key="2">
    <source>
        <dbReference type="RuleBase" id="RU004021"/>
    </source>
</evidence>
<dbReference type="PANTHER" id="PTHR42956:SF1">
    <property type="entry name" value="NITROGENASE IRON-MOLYBDENUM COFACTOR BIOSYNTHESIS PROTEIN NIFE"/>
    <property type="match status" value="1"/>
</dbReference>
<dbReference type="PANTHER" id="PTHR42956">
    <property type="entry name" value="NITROGENASE IRON-MOLYBDENUM COFACTOR BIOSYNTHESIS PROTEIN NIFE"/>
    <property type="match status" value="1"/>
</dbReference>
<dbReference type="AlphaFoldDB" id="S0FLF0"/>
<dbReference type="RefSeq" id="WP_004627174.1">
    <property type="nucleotide sequence ID" value="NZ_AORV01000043.1"/>
</dbReference>
<dbReference type="SUPFAM" id="SSF53807">
    <property type="entry name" value="Helical backbone' metal receptor"/>
    <property type="match status" value="1"/>
</dbReference>
<organism evidence="4 5">
    <name type="scientific">Ruminiclostridium cellobioparum subsp. termitidis CT1112</name>
    <dbReference type="NCBI Taxonomy" id="1195236"/>
    <lineage>
        <taxon>Bacteria</taxon>
        <taxon>Bacillati</taxon>
        <taxon>Bacillota</taxon>
        <taxon>Clostridia</taxon>
        <taxon>Eubacteriales</taxon>
        <taxon>Oscillospiraceae</taxon>
        <taxon>Ruminiclostridium</taxon>
    </lineage>
</organism>
<keyword evidence="1 2" id="KW-0535">Nitrogen fixation</keyword>
<comment type="similarity">
    <text evidence="2">Belongs to the NifD/NifK/NifE/NifN family.</text>
</comment>
<dbReference type="eggNOG" id="COG2710">
    <property type="taxonomic scope" value="Bacteria"/>
</dbReference>
<reference evidence="4 5" key="1">
    <citation type="journal article" date="2013" name="Genome Announc.">
        <title>Draft Genome Sequence of the Cellulolytic, Mesophilic, Anaerobic Bacterium Clostridium termitidis Strain CT1112 (DSM 5398).</title>
        <authorList>
            <person name="Lal S."/>
            <person name="Ramachandran U."/>
            <person name="Zhang X."/>
            <person name="Munir R."/>
            <person name="Sparling R."/>
            <person name="Levin D.B."/>
        </authorList>
    </citation>
    <scope>NUCLEOTIDE SEQUENCE [LARGE SCALE GENOMIC DNA]</scope>
    <source>
        <strain evidence="4 5">CT1112</strain>
    </source>
</reference>
<comment type="caution">
    <text evidence="4">The sequence shown here is derived from an EMBL/GenBank/DDBJ whole genome shotgun (WGS) entry which is preliminary data.</text>
</comment>
<dbReference type="Pfam" id="PF00148">
    <property type="entry name" value="Oxidored_nitro"/>
    <property type="match status" value="1"/>
</dbReference>
<dbReference type="EC" id="1.18.6.1" evidence="4"/>
<dbReference type="InterPro" id="IPR000318">
    <property type="entry name" value="Nase_comp1_CS"/>
</dbReference>
<evidence type="ECO:0000313" key="5">
    <source>
        <dbReference type="Proteomes" id="UP000014155"/>
    </source>
</evidence>
<dbReference type="PROSITE" id="PS00699">
    <property type="entry name" value="NITROGENASE_1_1"/>
    <property type="match status" value="1"/>
</dbReference>
<keyword evidence="4" id="KW-0560">Oxidoreductase</keyword>
<protein>
    <submittedName>
        <fullName evidence="4">Nitrogenase molybdenum-iron protein, alpha and beta chains</fullName>
        <ecNumber evidence="4">1.18.6.1</ecNumber>
    </submittedName>
</protein>
<dbReference type="GO" id="GO:0016163">
    <property type="term" value="F:nitrogenase activity"/>
    <property type="evidence" value="ECO:0007669"/>
    <property type="project" value="UniProtKB-EC"/>
</dbReference>
<dbReference type="STRING" id="1195236.CTER_3145"/>
<dbReference type="Gene3D" id="3.40.50.1980">
    <property type="entry name" value="Nitrogenase molybdenum iron protein domain"/>
    <property type="match status" value="3"/>
</dbReference>
<dbReference type="Proteomes" id="UP000014155">
    <property type="component" value="Unassembled WGS sequence"/>
</dbReference>
<dbReference type="EMBL" id="AORV01000043">
    <property type="protein sequence ID" value="EMS71141.1"/>
    <property type="molecule type" value="Genomic_DNA"/>
</dbReference>
<evidence type="ECO:0000313" key="4">
    <source>
        <dbReference type="EMBL" id="EMS71141.1"/>
    </source>
</evidence>
<name>S0FLF0_RUMCE</name>
<keyword evidence="5" id="KW-1185">Reference proteome</keyword>
<dbReference type="InterPro" id="IPR000510">
    <property type="entry name" value="Nase/OxRdtase_comp1"/>
</dbReference>
<gene>
    <name evidence="4" type="ORF">CTER_3145</name>
</gene>
<feature type="domain" description="Nitrogenase/oxidoreductase component 1" evidence="3">
    <location>
        <begin position="12"/>
        <end position="440"/>
    </location>
</feature>
<sequence length="447" mass="48906">MSTIIDRPRYLCSLGGAISTLSALPGVISIIHAAAGCGSNLANAHNGAAGYAGSGYCSGLALPSTNVYENEIIFGGEERLKEQIEKTLEVVDGELYFVLTGCMVEMIGDDVRSVASHFKTRGDPVYAINTGGFKGNSFRGYDLVLQALFRDYVEKHEEKDEKLVNLWGVVPVQDVFWKGNLKVLKGLVSKLGYRVNTFFGEGETLSDLKDSSRAVLNIVVSDTFGIEAAKVFEEVHNVPYISVPFPIGDYGTGLFMNEVGRALGIDGAFTDIVIKAEKKRYYGYIERLADIYSDIDLQRYAVVVGDSNYAQALARYLSDDIGWLPELVIITDDNLSAADRALILTRFKNYASGIKPKVIFNTHTSGVLKEVNYHCTPGNGERYYNSFSPAFILGSSFERDAADRISAGHLSVTYPVCNRVVLDRAYAGYDGALRLTEDIFGVLVASR</sequence>
<proteinExistence type="inferred from homology"/>
<evidence type="ECO:0000256" key="1">
    <source>
        <dbReference type="ARBA" id="ARBA00023231"/>
    </source>
</evidence>
<accession>S0FLF0</accession>
<evidence type="ECO:0000259" key="3">
    <source>
        <dbReference type="Pfam" id="PF00148"/>
    </source>
</evidence>
<dbReference type="InterPro" id="IPR049939">
    <property type="entry name" value="NifE-like"/>
</dbReference>